<reference evidence="10 11" key="1">
    <citation type="submission" date="2019-10" db="EMBL/GenBank/DDBJ databases">
        <title>Cognatihalovulum marinum gen. nov. sp. nov., a new member of the family Rhodobacteraceae isolated from deep seawater of the Northwest Indian Ocean.</title>
        <authorList>
            <person name="Ruan C."/>
            <person name="Wang J."/>
            <person name="Zheng X."/>
            <person name="Song L."/>
            <person name="Zhu Y."/>
            <person name="Huang Y."/>
            <person name="Lu Z."/>
            <person name="Du W."/>
            <person name="Huang L."/>
            <person name="Dai X."/>
        </authorList>
    </citation>
    <scope>NUCLEOTIDE SEQUENCE [LARGE SCALE GENOMIC DNA]</scope>
    <source>
        <strain evidence="10 11">2CG4</strain>
    </source>
</reference>
<keyword evidence="4 8" id="KW-0564">Palmitate</keyword>
<dbReference type="PANTHER" id="PTHR30329:SF21">
    <property type="entry name" value="LIPOPROTEIN YIAD-RELATED"/>
    <property type="match status" value="1"/>
</dbReference>
<evidence type="ECO:0000256" key="4">
    <source>
        <dbReference type="ARBA" id="ARBA00023139"/>
    </source>
</evidence>
<evidence type="ECO:0000313" key="11">
    <source>
        <dbReference type="Proteomes" id="UP000474957"/>
    </source>
</evidence>
<dbReference type="PRINTS" id="PR01023">
    <property type="entry name" value="NAFLGMOTY"/>
</dbReference>
<name>A0A6L5YWT3_9RHOB</name>
<organism evidence="10 11">
    <name type="scientific">Halovulum marinum</name>
    <dbReference type="NCBI Taxonomy" id="2662447"/>
    <lineage>
        <taxon>Bacteria</taxon>
        <taxon>Pseudomonadati</taxon>
        <taxon>Pseudomonadota</taxon>
        <taxon>Alphaproteobacteria</taxon>
        <taxon>Rhodobacterales</taxon>
        <taxon>Paracoccaceae</taxon>
        <taxon>Halovulum</taxon>
    </lineage>
</organism>
<dbReference type="HAMAP" id="MF_02204">
    <property type="entry name" value="Pal"/>
    <property type="match status" value="1"/>
</dbReference>
<dbReference type="PANTHER" id="PTHR30329">
    <property type="entry name" value="STATOR ELEMENT OF FLAGELLAR MOTOR COMPLEX"/>
    <property type="match status" value="1"/>
</dbReference>
<sequence length="180" mass="19012">MKPTAFVVFAALALGACSQGEDPDALFADGAGGPGGMGLDPSATSGTVIGPDGRPIEVNSVAYFNQIIGDRVLFPVDQSDLTAEAKQTLDQQAAWLLARPSMAITIEGHADEQGTREYNFRLSARRASAVRDYLVTRGLPDNRLSTIPFGKERPVATCSAESCWSRNRRAVTVVTGGLGV</sequence>
<keyword evidence="2 8" id="KW-0732">Signal</keyword>
<comment type="function">
    <text evidence="8">Part of the Tol-Pal system, which plays a role in outer membrane invagination during cell division and is important for maintaining outer membrane integrity.</text>
</comment>
<comment type="subcellular location">
    <subcellularLocation>
        <location evidence="8">Cell outer membrane</location>
        <topology evidence="8">Lipid-anchor</topology>
    </subcellularLocation>
</comment>
<dbReference type="CDD" id="cd07185">
    <property type="entry name" value="OmpA_C-like"/>
    <property type="match status" value="1"/>
</dbReference>
<dbReference type="EMBL" id="WIND01000001">
    <property type="protein sequence ID" value="MSU88409.1"/>
    <property type="molecule type" value="Genomic_DNA"/>
</dbReference>
<keyword evidence="5 8" id="KW-0998">Cell outer membrane</keyword>
<keyword evidence="11" id="KW-1185">Reference proteome</keyword>
<comment type="caution">
    <text evidence="10">The sequence shown here is derived from an EMBL/GenBank/DDBJ whole genome shotgun (WGS) entry which is preliminary data.</text>
</comment>
<evidence type="ECO:0000256" key="7">
    <source>
        <dbReference type="ARBA" id="ARBA00023306"/>
    </source>
</evidence>
<feature type="domain" description="OmpA-like" evidence="9">
    <location>
        <begin position="61"/>
        <end position="178"/>
    </location>
</feature>
<dbReference type="Gene3D" id="3.30.1330.60">
    <property type="entry name" value="OmpA-like domain"/>
    <property type="match status" value="1"/>
</dbReference>
<evidence type="ECO:0000256" key="5">
    <source>
        <dbReference type="ARBA" id="ARBA00023237"/>
    </source>
</evidence>
<evidence type="ECO:0000256" key="3">
    <source>
        <dbReference type="ARBA" id="ARBA00023136"/>
    </source>
</evidence>
<dbReference type="InterPro" id="IPR039001">
    <property type="entry name" value="Pal"/>
</dbReference>
<dbReference type="Proteomes" id="UP000474957">
    <property type="component" value="Unassembled WGS sequence"/>
</dbReference>
<evidence type="ECO:0000256" key="2">
    <source>
        <dbReference type="ARBA" id="ARBA00022729"/>
    </source>
</evidence>
<dbReference type="InterPro" id="IPR006664">
    <property type="entry name" value="OMP_bac"/>
</dbReference>
<evidence type="ECO:0000256" key="8">
    <source>
        <dbReference type="HAMAP-Rule" id="MF_02204"/>
    </source>
</evidence>
<comment type="similarity">
    <text evidence="8">Belongs to the Pal lipoprotein family.</text>
</comment>
<keyword evidence="7 8" id="KW-0131">Cell cycle</keyword>
<keyword evidence="6 8" id="KW-0449">Lipoprotein</keyword>
<keyword evidence="3 8" id="KW-0472">Membrane</keyword>
<dbReference type="InterPro" id="IPR014169">
    <property type="entry name" value="Pal_lipo_C"/>
</dbReference>
<accession>A0A6L5YWT3</accession>
<dbReference type="Pfam" id="PF00691">
    <property type="entry name" value="OmpA"/>
    <property type="match status" value="1"/>
</dbReference>
<dbReference type="SUPFAM" id="SSF103088">
    <property type="entry name" value="OmpA-like"/>
    <property type="match status" value="1"/>
</dbReference>
<evidence type="ECO:0000256" key="1">
    <source>
        <dbReference type="ARBA" id="ARBA00022618"/>
    </source>
</evidence>
<evidence type="ECO:0000259" key="9">
    <source>
        <dbReference type="PROSITE" id="PS51123"/>
    </source>
</evidence>
<dbReference type="PROSITE" id="PS51123">
    <property type="entry name" value="OMPA_2"/>
    <property type="match status" value="1"/>
</dbReference>
<dbReference type="AlphaFoldDB" id="A0A6L5YWT3"/>
<dbReference type="PRINTS" id="PR01021">
    <property type="entry name" value="OMPADOMAIN"/>
</dbReference>
<evidence type="ECO:0000313" key="10">
    <source>
        <dbReference type="EMBL" id="MSU88409.1"/>
    </source>
</evidence>
<dbReference type="NCBIfam" id="TIGR02802">
    <property type="entry name" value="Pal_lipo"/>
    <property type="match status" value="1"/>
</dbReference>
<dbReference type="RefSeq" id="WP_154444442.1">
    <property type="nucleotide sequence ID" value="NZ_WIND01000001.1"/>
</dbReference>
<dbReference type="GO" id="GO:0009279">
    <property type="term" value="C:cell outer membrane"/>
    <property type="evidence" value="ECO:0007669"/>
    <property type="project" value="UniProtKB-SubCell"/>
</dbReference>
<proteinExistence type="inferred from homology"/>
<dbReference type="InterPro" id="IPR050330">
    <property type="entry name" value="Bact_OuterMem_StrucFunc"/>
</dbReference>
<gene>
    <name evidence="8 10" type="primary">pal</name>
    <name evidence="10" type="ORF">GE300_02105</name>
</gene>
<dbReference type="GO" id="GO:0051301">
    <property type="term" value="P:cell division"/>
    <property type="evidence" value="ECO:0007669"/>
    <property type="project" value="UniProtKB-UniRule"/>
</dbReference>
<keyword evidence="1 8" id="KW-0132">Cell division</keyword>
<comment type="subunit">
    <text evidence="8">The Tol-Pal system is composed of five core proteins: the inner membrane proteins TolA, TolQ and TolR, the periplasmic protein TolB and the outer membrane protein Pal. They form a network linking the inner and outer membranes and the peptidoglycan layer.</text>
</comment>
<dbReference type="InterPro" id="IPR036737">
    <property type="entry name" value="OmpA-like_sf"/>
</dbReference>
<dbReference type="InterPro" id="IPR006665">
    <property type="entry name" value="OmpA-like"/>
</dbReference>
<evidence type="ECO:0000256" key="6">
    <source>
        <dbReference type="ARBA" id="ARBA00023288"/>
    </source>
</evidence>
<protein>
    <recommendedName>
        <fullName evidence="8">Peptidoglycan-associated lipoprotein</fullName>
        <shortName evidence="8">PAL</shortName>
    </recommendedName>
</protein>
<dbReference type="PROSITE" id="PS51257">
    <property type="entry name" value="PROKAR_LIPOPROTEIN"/>
    <property type="match status" value="1"/>
</dbReference>